<accession>A0A369W6Z6</accession>
<proteinExistence type="predicted"/>
<comment type="caution">
    <text evidence="2">The sequence shown here is derived from an EMBL/GenBank/DDBJ whole genome shotgun (WGS) entry which is preliminary data.</text>
</comment>
<dbReference type="EMBL" id="QQNH01000001">
    <property type="protein sequence ID" value="RDE10466.1"/>
    <property type="molecule type" value="Genomic_DNA"/>
</dbReference>
<evidence type="ECO:0000256" key="1">
    <source>
        <dbReference type="SAM" id="MobiDB-lite"/>
    </source>
</evidence>
<organism evidence="2 3">
    <name type="scientific">Pelagibacterium lacus</name>
    <dbReference type="NCBI Taxonomy" id="2282655"/>
    <lineage>
        <taxon>Bacteria</taxon>
        <taxon>Pseudomonadati</taxon>
        <taxon>Pseudomonadota</taxon>
        <taxon>Alphaproteobacteria</taxon>
        <taxon>Hyphomicrobiales</taxon>
        <taxon>Devosiaceae</taxon>
        <taxon>Pelagibacterium</taxon>
    </lineage>
</organism>
<dbReference type="InterPro" id="IPR006944">
    <property type="entry name" value="Phage/GTA_portal"/>
</dbReference>
<dbReference type="OrthoDB" id="9134461at2"/>
<dbReference type="Pfam" id="PF04860">
    <property type="entry name" value="Phage_portal"/>
    <property type="match status" value="1"/>
</dbReference>
<evidence type="ECO:0000313" key="2">
    <source>
        <dbReference type="EMBL" id="RDE10466.1"/>
    </source>
</evidence>
<dbReference type="RefSeq" id="WP_114644188.1">
    <property type="nucleotide sequence ID" value="NZ_QQNH01000001.1"/>
</dbReference>
<sequence>MPSWLDRLRGGSARVPETKATTQTLFRFSPLGLGGGTRKGFATLANEGFARNPVVYRCVRMLAENAARVPLEVRDGDAVLSDHPLLSLLRRPNRRQDGIALIESLVSYLLLAGNAYLEGLRPWCAGPAQRPLIRLASRSTFSHEGRRESGGQAASFPSPLVGEGAPEGRMRGR</sequence>
<dbReference type="Proteomes" id="UP000253759">
    <property type="component" value="Unassembled WGS sequence"/>
</dbReference>
<feature type="region of interest" description="Disordered" evidence="1">
    <location>
        <begin position="143"/>
        <end position="173"/>
    </location>
</feature>
<keyword evidence="3" id="KW-1185">Reference proteome</keyword>
<name>A0A369W6Z6_9HYPH</name>
<evidence type="ECO:0000313" key="3">
    <source>
        <dbReference type="Proteomes" id="UP000253759"/>
    </source>
</evidence>
<dbReference type="AlphaFoldDB" id="A0A369W6Z6"/>
<protein>
    <submittedName>
        <fullName evidence="2">Phage portal protein</fullName>
    </submittedName>
</protein>
<reference evidence="3" key="1">
    <citation type="submission" date="2018-07" db="EMBL/GenBank/DDBJ databases">
        <authorList>
            <person name="Liu B.-T."/>
            <person name="Du Z."/>
        </authorList>
    </citation>
    <scope>NUCLEOTIDE SEQUENCE [LARGE SCALE GENOMIC DNA]</scope>
    <source>
        <strain evidence="3">XYN52</strain>
    </source>
</reference>
<gene>
    <name evidence="2" type="ORF">DVH29_00495</name>
</gene>